<dbReference type="Proteomes" id="UP000011713">
    <property type="component" value="Unassembled WGS sequence"/>
</dbReference>
<evidence type="ECO:0000256" key="2">
    <source>
        <dbReference type="ARBA" id="ARBA00004496"/>
    </source>
</evidence>
<dbReference type="GO" id="GO:0005681">
    <property type="term" value="C:spliceosomal complex"/>
    <property type="evidence" value="ECO:0007669"/>
    <property type="project" value="TreeGrafter"/>
</dbReference>
<keyword evidence="3" id="KW-0963">Cytoplasm</keyword>
<evidence type="ECO:0000313" key="5">
    <source>
        <dbReference type="EnsemblProtists" id="HpaP800851"/>
    </source>
</evidence>
<reference evidence="6" key="1">
    <citation type="journal article" date="2010" name="Science">
        <title>Signatures of adaptation to obligate biotrophy in the Hyaloperonospora arabidopsidis genome.</title>
        <authorList>
            <person name="Baxter L."/>
            <person name="Tripathy S."/>
            <person name="Ishaque N."/>
            <person name="Boot N."/>
            <person name="Cabral A."/>
            <person name="Kemen E."/>
            <person name="Thines M."/>
            <person name="Ah-Fong A."/>
            <person name="Anderson R."/>
            <person name="Badejoko W."/>
            <person name="Bittner-Eddy P."/>
            <person name="Boore J.L."/>
            <person name="Chibucos M.C."/>
            <person name="Coates M."/>
            <person name="Dehal P."/>
            <person name="Delehaunty K."/>
            <person name="Dong S."/>
            <person name="Downton P."/>
            <person name="Dumas B."/>
            <person name="Fabro G."/>
            <person name="Fronick C."/>
            <person name="Fuerstenberg S.I."/>
            <person name="Fulton L."/>
            <person name="Gaulin E."/>
            <person name="Govers F."/>
            <person name="Hughes L."/>
            <person name="Humphray S."/>
            <person name="Jiang R.H."/>
            <person name="Judelson H."/>
            <person name="Kamoun S."/>
            <person name="Kyung K."/>
            <person name="Meijer H."/>
            <person name="Minx P."/>
            <person name="Morris P."/>
            <person name="Nelson J."/>
            <person name="Phuntumart V."/>
            <person name="Qutob D."/>
            <person name="Rehmany A."/>
            <person name="Rougon-Cardoso A."/>
            <person name="Ryden P."/>
            <person name="Torto-Alalibo T."/>
            <person name="Studholme D."/>
            <person name="Wang Y."/>
            <person name="Win J."/>
            <person name="Wood J."/>
            <person name="Clifton S.W."/>
            <person name="Rogers J."/>
            <person name="Van den Ackerveken G."/>
            <person name="Jones J.D."/>
            <person name="McDowell J.M."/>
            <person name="Beynon J."/>
            <person name="Tyler B.M."/>
        </authorList>
    </citation>
    <scope>NUCLEOTIDE SEQUENCE [LARGE SCALE GENOMIC DNA]</scope>
    <source>
        <strain evidence="6">Emoy2</strain>
    </source>
</reference>
<evidence type="ECO:0000256" key="3">
    <source>
        <dbReference type="ARBA" id="ARBA00022490"/>
    </source>
</evidence>
<dbReference type="GO" id="GO:0000387">
    <property type="term" value="P:spliceosomal snRNP assembly"/>
    <property type="evidence" value="ECO:0007669"/>
    <property type="project" value="TreeGrafter"/>
</dbReference>
<evidence type="ECO:0000256" key="4">
    <source>
        <dbReference type="ARBA" id="ARBA00023242"/>
    </source>
</evidence>
<dbReference type="GO" id="GO:0034715">
    <property type="term" value="C:pICln-Sm protein complex"/>
    <property type="evidence" value="ECO:0007669"/>
    <property type="project" value="TreeGrafter"/>
</dbReference>
<comment type="subcellular location">
    <subcellularLocation>
        <location evidence="2">Cytoplasm</location>
    </subcellularLocation>
    <subcellularLocation>
        <location evidence="1">Nucleus</location>
    </subcellularLocation>
</comment>
<accession>M4B3K2</accession>
<dbReference type="HOGENOM" id="CLU_111816_0_0_1"/>
<evidence type="ECO:0000256" key="1">
    <source>
        <dbReference type="ARBA" id="ARBA00004123"/>
    </source>
</evidence>
<dbReference type="GO" id="GO:0005829">
    <property type="term" value="C:cytosol"/>
    <property type="evidence" value="ECO:0007669"/>
    <property type="project" value="TreeGrafter"/>
</dbReference>
<keyword evidence="4" id="KW-0539">Nucleus</keyword>
<dbReference type="InterPro" id="IPR039924">
    <property type="entry name" value="ICln/Lot5/Saf5"/>
</dbReference>
<dbReference type="VEuPathDB" id="FungiDB:HpaG800851"/>
<dbReference type="InParanoid" id="M4B3K2"/>
<sequence>MNVLSTSDLNDDNAPLLRTGVGDDEEFLLATFSDIEIHASSSDPSNDSDAQTLPHNGSRGALFVTTSRVMWIGASLEQRVGYAWEMASVTLHAISRDPAAFPRPCLYCQISHEDVSESAEMNPDEEEDGEDDGWICDEEEVVDGARAAQLAAHFDLMLQVSPELEHCGTELGQFDDAIEESLL</sequence>
<dbReference type="PANTHER" id="PTHR21399:SF0">
    <property type="entry name" value="METHYLOSOME SUBUNIT PICLN"/>
    <property type="match status" value="1"/>
</dbReference>
<dbReference type="GO" id="GO:0045292">
    <property type="term" value="P:mRNA cis splicing, via spliceosome"/>
    <property type="evidence" value="ECO:0007669"/>
    <property type="project" value="TreeGrafter"/>
</dbReference>
<organism evidence="5 6">
    <name type="scientific">Hyaloperonospora arabidopsidis (strain Emoy2)</name>
    <name type="common">Downy mildew agent</name>
    <name type="synonym">Peronospora arabidopsidis</name>
    <dbReference type="NCBI Taxonomy" id="559515"/>
    <lineage>
        <taxon>Eukaryota</taxon>
        <taxon>Sar</taxon>
        <taxon>Stramenopiles</taxon>
        <taxon>Oomycota</taxon>
        <taxon>Peronosporomycetes</taxon>
        <taxon>Peronosporales</taxon>
        <taxon>Peronosporaceae</taxon>
        <taxon>Hyaloperonospora</taxon>
    </lineage>
</organism>
<dbReference type="STRING" id="559515.M4B3K2"/>
<dbReference type="PANTHER" id="PTHR21399">
    <property type="entry name" value="CHLORIDE CONDUCTANCE REGULATORY PROTEIN ICLN"/>
    <property type="match status" value="1"/>
</dbReference>
<dbReference type="EMBL" id="JH598179">
    <property type="status" value="NOT_ANNOTATED_CDS"/>
    <property type="molecule type" value="Genomic_DNA"/>
</dbReference>
<proteinExistence type="predicted"/>
<keyword evidence="6" id="KW-1185">Reference proteome</keyword>
<dbReference type="Gene3D" id="2.30.29.30">
    <property type="entry name" value="Pleckstrin-homology domain (PH domain)/Phosphotyrosine-binding domain (PTB)"/>
    <property type="match status" value="1"/>
</dbReference>
<dbReference type="Pfam" id="PF03517">
    <property type="entry name" value="Voldacs"/>
    <property type="match status" value="1"/>
</dbReference>
<dbReference type="EnsemblProtists" id="HpaT800851">
    <property type="protein sequence ID" value="HpaP800851"/>
    <property type="gene ID" value="HpaG800851"/>
</dbReference>
<protein>
    <recommendedName>
        <fullName evidence="7">Chloride conductance regulatory protein ICln</fullName>
    </recommendedName>
</protein>
<dbReference type="InterPro" id="IPR011993">
    <property type="entry name" value="PH-like_dom_sf"/>
</dbReference>
<dbReference type="eggNOG" id="KOG3238">
    <property type="taxonomic scope" value="Eukaryota"/>
</dbReference>
<reference evidence="5" key="2">
    <citation type="submission" date="2015-06" db="UniProtKB">
        <authorList>
            <consortium name="EnsemblProtists"/>
        </authorList>
    </citation>
    <scope>IDENTIFICATION</scope>
    <source>
        <strain evidence="5">Emoy2</strain>
    </source>
</reference>
<name>M4B3K2_HYAAE</name>
<dbReference type="AlphaFoldDB" id="M4B3K2"/>
<evidence type="ECO:0000313" key="6">
    <source>
        <dbReference type="Proteomes" id="UP000011713"/>
    </source>
</evidence>
<evidence type="ECO:0008006" key="7">
    <source>
        <dbReference type="Google" id="ProtNLM"/>
    </source>
</evidence>
<dbReference type="OMA" id="GEWIYNE"/>